<proteinExistence type="predicted"/>
<dbReference type="EMBL" id="GGEC01079410">
    <property type="protein sequence ID" value="MBX59894.1"/>
    <property type="molecule type" value="Transcribed_RNA"/>
</dbReference>
<dbReference type="AlphaFoldDB" id="A0A2P2PYU0"/>
<reference evidence="1" key="1">
    <citation type="submission" date="2018-02" db="EMBL/GenBank/DDBJ databases">
        <title>Rhizophora mucronata_Transcriptome.</title>
        <authorList>
            <person name="Meera S.P."/>
            <person name="Sreeshan A."/>
            <person name="Augustine A."/>
        </authorList>
    </citation>
    <scope>NUCLEOTIDE SEQUENCE</scope>
    <source>
        <tissue evidence="1">Leaf</tissue>
    </source>
</reference>
<organism evidence="1">
    <name type="scientific">Rhizophora mucronata</name>
    <name type="common">Asiatic mangrove</name>
    <dbReference type="NCBI Taxonomy" id="61149"/>
    <lineage>
        <taxon>Eukaryota</taxon>
        <taxon>Viridiplantae</taxon>
        <taxon>Streptophyta</taxon>
        <taxon>Embryophyta</taxon>
        <taxon>Tracheophyta</taxon>
        <taxon>Spermatophyta</taxon>
        <taxon>Magnoliopsida</taxon>
        <taxon>eudicotyledons</taxon>
        <taxon>Gunneridae</taxon>
        <taxon>Pentapetalae</taxon>
        <taxon>rosids</taxon>
        <taxon>fabids</taxon>
        <taxon>Malpighiales</taxon>
        <taxon>Rhizophoraceae</taxon>
        <taxon>Rhizophora</taxon>
    </lineage>
</organism>
<evidence type="ECO:0000313" key="1">
    <source>
        <dbReference type="EMBL" id="MBX59894.1"/>
    </source>
</evidence>
<protein>
    <submittedName>
        <fullName evidence="1">Uncharacterized protein</fullName>
    </submittedName>
</protein>
<sequence length="21" mass="2624">MMLRSNSSIMLLRVRLIWWAF</sequence>
<accession>A0A2P2PYU0</accession>
<name>A0A2P2PYU0_RHIMU</name>